<sequence length="160" mass="18390">MPLGNRWDEEEFFVEVKKIDAEDTLSMRHGILRANQPKEASQYPKDLEQNTFHLGAFHDNTLVSIASFFDEKTDKIETESQYRLRGMATLPEWRGKGAGSLIIKEAETILQQRDVDVLWCNARTSAAGYYDRLNFKQVGEVFDLPPIGPHVISYKKIEKL</sequence>
<dbReference type="InterPro" id="IPR000182">
    <property type="entry name" value="GNAT_dom"/>
</dbReference>
<dbReference type="Proteomes" id="UP000192527">
    <property type="component" value="Chromosome"/>
</dbReference>
<dbReference type="OrthoDB" id="2352823at2"/>
<evidence type="ECO:0000313" key="3">
    <source>
        <dbReference type="Proteomes" id="UP000192527"/>
    </source>
</evidence>
<proteinExistence type="predicted"/>
<protein>
    <submittedName>
        <fullName evidence="2">GNAT family N-acetyltransferase</fullName>
    </submittedName>
</protein>
<keyword evidence="3" id="KW-1185">Reference proteome</keyword>
<reference evidence="2 3" key="1">
    <citation type="submission" date="2017-04" db="EMBL/GenBank/DDBJ databases">
        <title>The whole genome sequencing and assembly of Halobacillus mangrovi strain.</title>
        <authorList>
            <person name="Lee S.-J."/>
            <person name="Park M.-K."/>
            <person name="Kim J.-Y."/>
            <person name="Lee Y.-J."/>
            <person name="Yi H."/>
            <person name="Bahn Y.-S."/>
            <person name="Kim J.F."/>
            <person name="Lee D.-W."/>
        </authorList>
    </citation>
    <scope>NUCLEOTIDE SEQUENCE [LARGE SCALE GENOMIC DNA]</scope>
    <source>
        <strain evidence="2 3">KTB 131</strain>
    </source>
</reference>
<dbReference type="STRING" id="402384.HM131_07785"/>
<dbReference type="InterPro" id="IPR016181">
    <property type="entry name" value="Acyl_CoA_acyltransferase"/>
</dbReference>
<organism evidence="2 3">
    <name type="scientific">Halobacillus mangrovi</name>
    <dbReference type="NCBI Taxonomy" id="402384"/>
    <lineage>
        <taxon>Bacteria</taxon>
        <taxon>Bacillati</taxon>
        <taxon>Bacillota</taxon>
        <taxon>Bacilli</taxon>
        <taxon>Bacillales</taxon>
        <taxon>Bacillaceae</taxon>
        <taxon>Halobacillus</taxon>
    </lineage>
</organism>
<evidence type="ECO:0000313" key="2">
    <source>
        <dbReference type="EMBL" id="ARI76748.1"/>
    </source>
</evidence>
<dbReference type="Gene3D" id="3.40.630.30">
    <property type="match status" value="1"/>
</dbReference>
<name>A0A1W5ZTZ2_9BACI</name>
<gene>
    <name evidence="2" type="ORF">HM131_07785</name>
</gene>
<feature type="domain" description="N-acetyltransferase" evidence="1">
    <location>
        <begin position="14"/>
        <end position="158"/>
    </location>
</feature>
<dbReference type="Pfam" id="PF00583">
    <property type="entry name" value="Acetyltransf_1"/>
    <property type="match status" value="1"/>
</dbReference>
<accession>A0A1W5ZTZ2</accession>
<dbReference type="CDD" id="cd04301">
    <property type="entry name" value="NAT_SF"/>
    <property type="match status" value="1"/>
</dbReference>
<dbReference type="PROSITE" id="PS51186">
    <property type="entry name" value="GNAT"/>
    <property type="match status" value="1"/>
</dbReference>
<dbReference type="AlphaFoldDB" id="A0A1W5ZTZ2"/>
<keyword evidence="2" id="KW-0808">Transferase</keyword>
<dbReference type="SUPFAM" id="SSF55729">
    <property type="entry name" value="Acyl-CoA N-acyltransferases (Nat)"/>
    <property type="match status" value="1"/>
</dbReference>
<dbReference type="GO" id="GO:0016747">
    <property type="term" value="F:acyltransferase activity, transferring groups other than amino-acyl groups"/>
    <property type="evidence" value="ECO:0007669"/>
    <property type="project" value="InterPro"/>
</dbReference>
<dbReference type="EMBL" id="CP020772">
    <property type="protein sequence ID" value="ARI76748.1"/>
    <property type="molecule type" value="Genomic_DNA"/>
</dbReference>
<evidence type="ECO:0000259" key="1">
    <source>
        <dbReference type="PROSITE" id="PS51186"/>
    </source>
</evidence>
<dbReference type="KEGG" id="hmn:HM131_07785"/>